<evidence type="ECO:0000256" key="2">
    <source>
        <dbReference type="ARBA" id="ARBA00008114"/>
    </source>
</evidence>
<keyword evidence="6 7" id="KW-0472">Membrane</keyword>
<feature type="transmembrane region" description="Helical" evidence="7">
    <location>
        <begin position="155"/>
        <end position="174"/>
    </location>
</feature>
<dbReference type="PANTHER" id="PTHR43840">
    <property type="entry name" value="MITOCHONDRIAL METAL TRANSPORTER 1-RELATED"/>
    <property type="match status" value="1"/>
</dbReference>
<evidence type="ECO:0000256" key="6">
    <source>
        <dbReference type="ARBA" id="ARBA00023136"/>
    </source>
</evidence>
<dbReference type="Proteomes" id="UP000231292">
    <property type="component" value="Unassembled WGS sequence"/>
</dbReference>
<feature type="transmembrane region" description="Helical" evidence="7">
    <location>
        <begin position="12"/>
        <end position="33"/>
    </location>
</feature>
<dbReference type="GO" id="GO:0005886">
    <property type="term" value="C:plasma membrane"/>
    <property type="evidence" value="ECO:0007669"/>
    <property type="project" value="TreeGrafter"/>
</dbReference>
<comment type="subcellular location">
    <subcellularLocation>
        <location evidence="1">Membrane</location>
        <topology evidence="1">Multi-pass membrane protein</topology>
    </subcellularLocation>
</comment>
<dbReference type="Pfam" id="PF01545">
    <property type="entry name" value="Cation_efflux"/>
    <property type="match status" value="1"/>
</dbReference>
<dbReference type="InterPro" id="IPR027469">
    <property type="entry name" value="Cation_efflux_TMD_sf"/>
</dbReference>
<evidence type="ECO:0000259" key="9">
    <source>
        <dbReference type="Pfam" id="PF16916"/>
    </source>
</evidence>
<accession>A0A2G9YIB0</accession>
<evidence type="ECO:0000259" key="8">
    <source>
        <dbReference type="Pfam" id="PF01545"/>
    </source>
</evidence>
<evidence type="ECO:0000256" key="3">
    <source>
        <dbReference type="ARBA" id="ARBA00022448"/>
    </source>
</evidence>
<dbReference type="InterPro" id="IPR027470">
    <property type="entry name" value="Cation_efflux_CTD"/>
</dbReference>
<evidence type="ECO:0000256" key="1">
    <source>
        <dbReference type="ARBA" id="ARBA00004141"/>
    </source>
</evidence>
<dbReference type="NCBIfam" id="TIGR01297">
    <property type="entry name" value="CDF"/>
    <property type="match status" value="1"/>
</dbReference>
<proteinExistence type="inferred from homology"/>
<evidence type="ECO:0000313" key="11">
    <source>
        <dbReference type="Proteomes" id="UP000231292"/>
    </source>
</evidence>
<dbReference type="InterPro" id="IPR050291">
    <property type="entry name" value="CDF_Transporter"/>
</dbReference>
<keyword evidence="4 7" id="KW-0812">Transmembrane</keyword>
<dbReference type="EMBL" id="PCRK01000142">
    <property type="protein sequence ID" value="PIP18934.1"/>
    <property type="molecule type" value="Genomic_DNA"/>
</dbReference>
<dbReference type="Gene3D" id="3.30.70.1350">
    <property type="entry name" value="Cation efflux protein, cytoplasmic domain"/>
    <property type="match status" value="1"/>
</dbReference>
<reference evidence="10 11" key="1">
    <citation type="submission" date="2017-09" db="EMBL/GenBank/DDBJ databases">
        <title>Depth-based differentiation of microbial function through sediment-hosted aquifers and enrichment of novel symbionts in the deep terrestrial subsurface.</title>
        <authorList>
            <person name="Probst A.J."/>
            <person name="Ladd B."/>
            <person name="Jarett J.K."/>
            <person name="Geller-Mcgrath D.E."/>
            <person name="Sieber C.M."/>
            <person name="Emerson J.B."/>
            <person name="Anantharaman K."/>
            <person name="Thomas B.C."/>
            <person name="Malmstrom R."/>
            <person name="Stieglmeier M."/>
            <person name="Klingl A."/>
            <person name="Woyke T."/>
            <person name="Ryan C.M."/>
            <person name="Banfield J.F."/>
        </authorList>
    </citation>
    <scope>NUCLEOTIDE SEQUENCE [LARGE SCALE GENOMIC DNA]</scope>
    <source>
        <strain evidence="10">CG23_combo_of_CG06-09_8_20_14_all_41_10</strain>
    </source>
</reference>
<evidence type="ECO:0000313" key="10">
    <source>
        <dbReference type="EMBL" id="PIP18934.1"/>
    </source>
</evidence>
<dbReference type="GO" id="GO:0006882">
    <property type="term" value="P:intracellular zinc ion homeostasis"/>
    <property type="evidence" value="ECO:0007669"/>
    <property type="project" value="TreeGrafter"/>
</dbReference>
<evidence type="ECO:0000256" key="5">
    <source>
        <dbReference type="ARBA" id="ARBA00022989"/>
    </source>
</evidence>
<evidence type="ECO:0000256" key="4">
    <source>
        <dbReference type="ARBA" id="ARBA00022692"/>
    </source>
</evidence>
<dbReference type="InterPro" id="IPR058533">
    <property type="entry name" value="Cation_efflux_TM"/>
</dbReference>
<comment type="similarity">
    <text evidence="2">Belongs to the cation diffusion facilitator (CDF) transporter (TC 2.A.4) family.</text>
</comment>
<dbReference type="PANTHER" id="PTHR43840:SF15">
    <property type="entry name" value="MITOCHONDRIAL METAL TRANSPORTER 1-RELATED"/>
    <property type="match status" value="1"/>
</dbReference>
<dbReference type="Pfam" id="PF16916">
    <property type="entry name" value="ZT_dimer"/>
    <property type="match status" value="1"/>
</dbReference>
<feature type="transmembrane region" description="Helical" evidence="7">
    <location>
        <begin position="112"/>
        <end position="134"/>
    </location>
</feature>
<feature type="transmembrane region" description="Helical" evidence="7">
    <location>
        <begin position="180"/>
        <end position="198"/>
    </location>
</feature>
<protein>
    <submittedName>
        <fullName evidence="10">Cation-efflux pump</fullName>
    </submittedName>
</protein>
<feature type="domain" description="Cation efflux protein cytoplasmic" evidence="9">
    <location>
        <begin position="216"/>
        <end position="289"/>
    </location>
</feature>
<dbReference type="GO" id="GO:0015086">
    <property type="term" value="F:cadmium ion transmembrane transporter activity"/>
    <property type="evidence" value="ECO:0007669"/>
    <property type="project" value="TreeGrafter"/>
</dbReference>
<dbReference type="GO" id="GO:0015341">
    <property type="term" value="F:zinc efflux antiporter activity"/>
    <property type="evidence" value="ECO:0007669"/>
    <property type="project" value="TreeGrafter"/>
</dbReference>
<dbReference type="SUPFAM" id="SSF161111">
    <property type="entry name" value="Cation efflux protein transmembrane domain-like"/>
    <property type="match status" value="1"/>
</dbReference>
<name>A0A2G9YIB0_9BACT</name>
<gene>
    <name evidence="10" type="ORF">COX41_05560</name>
</gene>
<sequence length="291" mass="32096">MLANNLKNYHNIRLVLILTLALNWLVGIAKIICGLGIRSSSMTADGFHSLSDGASNIIGLIGIHFASQPKDKDHPYGHRKYETFFALGIAFSLFLVAIGIVRESIGRFANPIAPQINTISFIIMILTTAVNFIVMRYENKKGKELKSDILVSDALHTHADIFTSLSVMFALFAIKLGYPILDPIISIMIAIFIAYAGYGIMRECSVILCDTAAILDVKRIVDIVLRVNGVKTCHQVRTRGRPDDIYVDLHVQVASDMHIDAAHKISCAIENAIKKSIPEVADVVVHMEPKE</sequence>
<dbReference type="SUPFAM" id="SSF160240">
    <property type="entry name" value="Cation efflux protein cytoplasmic domain-like"/>
    <property type="match status" value="1"/>
</dbReference>
<comment type="caution">
    <text evidence="10">The sequence shown here is derived from an EMBL/GenBank/DDBJ whole genome shotgun (WGS) entry which is preliminary data.</text>
</comment>
<feature type="transmembrane region" description="Helical" evidence="7">
    <location>
        <begin position="81"/>
        <end position="100"/>
    </location>
</feature>
<dbReference type="InterPro" id="IPR002524">
    <property type="entry name" value="Cation_efflux"/>
</dbReference>
<dbReference type="Gene3D" id="1.20.1510.10">
    <property type="entry name" value="Cation efflux protein transmembrane domain"/>
    <property type="match status" value="1"/>
</dbReference>
<keyword evidence="3" id="KW-0813">Transport</keyword>
<dbReference type="FunFam" id="1.20.1510.10:FF:000006">
    <property type="entry name" value="Divalent cation efflux transporter"/>
    <property type="match status" value="1"/>
</dbReference>
<feature type="domain" description="Cation efflux protein transmembrane" evidence="8">
    <location>
        <begin position="16"/>
        <end position="209"/>
    </location>
</feature>
<dbReference type="GO" id="GO:0015093">
    <property type="term" value="F:ferrous iron transmembrane transporter activity"/>
    <property type="evidence" value="ECO:0007669"/>
    <property type="project" value="TreeGrafter"/>
</dbReference>
<organism evidence="10 11">
    <name type="scientific">Candidatus Sherwoodlollariibacterium unditelluris</name>
    <dbReference type="NCBI Taxonomy" id="1974757"/>
    <lineage>
        <taxon>Bacteria</taxon>
        <taxon>Pseudomonadati</taxon>
        <taxon>Candidatus Omnitrophota</taxon>
        <taxon>Candidatus Sherwoodlollariibacterium</taxon>
    </lineage>
</organism>
<dbReference type="InterPro" id="IPR036837">
    <property type="entry name" value="Cation_efflux_CTD_sf"/>
</dbReference>
<dbReference type="AlphaFoldDB" id="A0A2G9YIB0"/>
<keyword evidence="5 7" id="KW-1133">Transmembrane helix</keyword>
<evidence type="ECO:0000256" key="7">
    <source>
        <dbReference type="SAM" id="Phobius"/>
    </source>
</evidence>